<proteinExistence type="inferred from homology"/>
<dbReference type="PROSITE" id="PS01156">
    <property type="entry name" value="TONB_DEPENDENT_REC_2"/>
    <property type="match status" value="1"/>
</dbReference>
<reference evidence="17 18" key="1">
    <citation type="submission" date="2020-08" db="EMBL/GenBank/DDBJ databases">
        <title>Genomic Encyclopedia of Type Strains, Phase IV (KMG-IV): sequencing the most valuable type-strain genomes for metagenomic binning, comparative biology and taxonomic classification.</title>
        <authorList>
            <person name="Goeker M."/>
        </authorList>
    </citation>
    <scope>NUCLEOTIDE SEQUENCE [LARGE SCALE GENOMIC DNA]</scope>
    <source>
        <strain evidence="17 18">DSM 29853</strain>
    </source>
</reference>
<keyword evidence="8 11" id="KW-0472">Membrane</keyword>
<name>A0A7W6J4V3_9HYPH</name>
<organism evidence="17 18">
    <name type="scientific">Gellertiella hungarica</name>
    <dbReference type="NCBI Taxonomy" id="1572859"/>
    <lineage>
        <taxon>Bacteria</taxon>
        <taxon>Pseudomonadati</taxon>
        <taxon>Pseudomonadota</taxon>
        <taxon>Alphaproteobacteria</taxon>
        <taxon>Hyphomicrobiales</taxon>
        <taxon>Rhizobiaceae</taxon>
        <taxon>Gellertiella</taxon>
    </lineage>
</organism>
<dbReference type="EMBL" id="JACIEZ010000003">
    <property type="protein sequence ID" value="MBB4064829.1"/>
    <property type="molecule type" value="Genomic_DNA"/>
</dbReference>
<keyword evidence="6 14" id="KW-0732">Signal</keyword>
<keyword evidence="10 11" id="KW-0998">Cell outer membrane</keyword>
<evidence type="ECO:0000256" key="3">
    <source>
        <dbReference type="ARBA" id="ARBA00022448"/>
    </source>
</evidence>
<dbReference type="InterPro" id="IPR010917">
    <property type="entry name" value="TonB_rcpt_CS"/>
</dbReference>
<evidence type="ECO:0000256" key="13">
    <source>
        <dbReference type="RuleBase" id="RU003357"/>
    </source>
</evidence>
<evidence type="ECO:0000256" key="1">
    <source>
        <dbReference type="ARBA" id="ARBA00004571"/>
    </source>
</evidence>
<dbReference type="GO" id="GO:0005874">
    <property type="term" value="C:microtubule"/>
    <property type="evidence" value="ECO:0007669"/>
    <property type="project" value="InterPro"/>
</dbReference>
<comment type="subcellular location">
    <subcellularLocation>
        <location evidence="1 11">Cell outer membrane</location>
        <topology evidence="1 11">Multi-pass membrane protein</topology>
    </subcellularLocation>
</comment>
<keyword evidence="7 13" id="KW-0798">TonB box</keyword>
<evidence type="ECO:0000256" key="6">
    <source>
        <dbReference type="ARBA" id="ARBA00022729"/>
    </source>
</evidence>
<dbReference type="PANTHER" id="PTHR30069">
    <property type="entry name" value="TONB-DEPENDENT OUTER MEMBRANE RECEPTOR"/>
    <property type="match status" value="1"/>
</dbReference>
<dbReference type="InterPro" id="IPR011276">
    <property type="entry name" value="TonB_haem/Hb_rcpt"/>
</dbReference>
<protein>
    <submittedName>
        <fullName evidence="17">Hemoglobin/transferrin/lactoferrin receptor protein</fullName>
    </submittedName>
</protein>
<feature type="domain" description="TonB-dependent receptor plug" evidence="16">
    <location>
        <begin position="60"/>
        <end position="164"/>
    </location>
</feature>
<dbReference type="Gene3D" id="2.170.130.10">
    <property type="entry name" value="TonB-dependent receptor, plug domain"/>
    <property type="match status" value="1"/>
</dbReference>
<dbReference type="CDD" id="cd01347">
    <property type="entry name" value="ligand_gated_channel"/>
    <property type="match status" value="1"/>
</dbReference>
<dbReference type="PROSITE" id="PS00227">
    <property type="entry name" value="TUBULIN"/>
    <property type="match status" value="1"/>
</dbReference>
<dbReference type="Gene3D" id="2.40.170.20">
    <property type="entry name" value="TonB-dependent receptor, beta-barrel domain"/>
    <property type="match status" value="1"/>
</dbReference>
<evidence type="ECO:0000256" key="7">
    <source>
        <dbReference type="ARBA" id="ARBA00023077"/>
    </source>
</evidence>
<dbReference type="InterPro" id="IPR017975">
    <property type="entry name" value="Tubulin_CS"/>
</dbReference>
<dbReference type="NCBIfam" id="TIGR01785">
    <property type="entry name" value="TonB-hemin"/>
    <property type="match status" value="1"/>
</dbReference>
<evidence type="ECO:0000313" key="18">
    <source>
        <dbReference type="Proteomes" id="UP000528286"/>
    </source>
</evidence>
<dbReference type="Pfam" id="PF07715">
    <property type="entry name" value="Plug"/>
    <property type="match status" value="1"/>
</dbReference>
<dbReference type="RefSeq" id="WP_183366131.1">
    <property type="nucleotide sequence ID" value="NZ_JACIEZ010000003.1"/>
</dbReference>
<feature type="short sequence motif" description="TonB C-terminal box" evidence="12">
    <location>
        <begin position="684"/>
        <end position="701"/>
    </location>
</feature>
<dbReference type="InterPro" id="IPR037066">
    <property type="entry name" value="Plug_dom_sf"/>
</dbReference>
<dbReference type="GO" id="GO:0015232">
    <property type="term" value="F:heme transmembrane transporter activity"/>
    <property type="evidence" value="ECO:0007669"/>
    <property type="project" value="InterPro"/>
</dbReference>
<gene>
    <name evidence="17" type="ORF">GGR23_002016</name>
</gene>
<evidence type="ECO:0000256" key="2">
    <source>
        <dbReference type="ARBA" id="ARBA00009810"/>
    </source>
</evidence>
<dbReference type="GO" id="GO:0015344">
    <property type="term" value="F:siderophore uptake transmembrane transporter activity"/>
    <property type="evidence" value="ECO:0007669"/>
    <property type="project" value="TreeGrafter"/>
</dbReference>
<accession>A0A7W6J4V3</accession>
<feature type="chain" id="PRO_5030752036" evidence="14">
    <location>
        <begin position="28"/>
        <end position="701"/>
    </location>
</feature>
<evidence type="ECO:0000259" key="15">
    <source>
        <dbReference type="Pfam" id="PF00593"/>
    </source>
</evidence>
<evidence type="ECO:0000256" key="9">
    <source>
        <dbReference type="ARBA" id="ARBA00023170"/>
    </source>
</evidence>
<evidence type="ECO:0000256" key="11">
    <source>
        <dbReference type="PROSITE-ProRule" id="PRU01360"/>
    </source>
</evidence>
<evidence type="ECO:0000259" key="16">
    <source>
        <dbReference type="Pfam" id="PF07715"/>
    </source>
</evidence>
<dbReference type="PROSITE" id="PS52016">
    <property type="entry name" value="TONB_DEPENDENT_REC_3"/>
    <property type="match status" value="1"/>
</dbReference>
<dbReference type="PANTHER" id="PTHR30069:SF41">
    <property type="entry name" value="HEME_HEMOPEXIN UTILIZATION PROTEIN C"/>
    <property type="match status" value="1"/>
</dbReference>
<dbReference type="Proteomes" id="UP000528286">
    <property type="component" value="Unassembled WGS sequence"/>
</dbReference>
<dbReference type="Pfam" id="PF00593">
    <property type="entry name" value="TonB_dep_Rec_b-barrel"/>
    <property type="match status" value="1"/>
</dbReference>
<evidence type="ECO:0000256" key="14">
    <source>
        <dbReference type="SAM" id="SignalP"/>
    </source>
</evidence>
<evidence type="ECO:0000256" key="12">
    <source>
        <dbReference type="PROSITE-ProRule" id="PRU10144"/>
    </source>
</evidence>
<comment type="caution">
    <text evidence="17">The sequence shown here is derived from an EMBL/GenBank/DDBJ whole genome shotgun (WGS) entry which is preliminary data.</text>
</comment>
<keyword evidence="18" id="KW-1185">Reference proteome</keyword>
<dbReference type="GO" id="GO:0007017">
    <property type="term" value="P:microtubule-based process"/>
    <property type="evidence" value="ECO:0007669"/>
    <property type="project" value="InterPro"/>
</dbReference>
<evidence type="ECO:0000313" key="17">
    <source>
        <dbReference type="EMBL" id="MBB4064829.1"/>
    </source>
</evidence>
<keyword evidence="9 17" id="KW-0675">Receptor</keyword>
<evidence type="ECO:0000256" key="8">
    <source>
        <dbReference type="ARBA" id="ARBA00023136"/>
    </source>
</evidence>
<feature type="signal peptide" evidence="14">
    <location>
        <begin position="1"/>
        <end position="27"/>
    </location>
</feature>
<sequence>MAARYSKPALLACTALALLFSAGLAAAEETEKAKPAEEQRDDGYLTPIILKGGDGDAYGSTQPKSHVSADEIEQFGGKNLDDVLRATPGTFTRDNVQNPGIAVNIRGLEGSGRVNMMIDGVRQNFRFTGHEAQGFAYVDPAFLGGIDITRGYGGGTGSGNSLAGSVNFKTFDAADLIQDGKTWGGFATATYGTNRAGWSEALIGAVRPNDAIAITGGLSRRNPGNYRNGDGDVVGGTEQDVLNGLFKVELTPSDAHNLKLTGNLFHDDFLANSYYQTIDARNYALNYAYTPGDDLIDFRANAYLSDVTMEYDYSPIFPGGGSAQGRNISNRGTGFDLSNTSRFDLGEVAVSSNYGVEFFQDDYDVVNSRSIADRGVNGSGKNQTTSVFSNTTFSYGITDFSIGLRYDSFHLAGEGSVGAGSPVGLPAGPYSVDRSEGRLNPSATLALRPLDWFQPYVTYAETSRGPTINEVFMGGSHPSSGVRQSFFPNPFLEPETSRGWEVGANFILDGVLSESDSLRFKANYFRNRIENYITAAFTPTGGAYFRNNPGESTVQGVELQAAYDNGDYFASAAYTYTDSHLPSQVNGLGAQSYVPDHVFSATLGARFLEDQALTLGTRLYAVSESYIGELNAAPGKEPFEPGYGLVDLFANYKFRNGFEVSANVVNLFDETYTPALSTPPGGSSIDTGRGRTFLLTAKATF</sequence>
<keyword evidence="5 11" id="KW-0812">Transmembrane</keyword>
<evidence type="ECO:0000256" key="4">
    <source>
        <dbReference type="ARBA" id="ARBA00022452"/>
    </source>
</evidence>
<dbReference type="InterPro" id="IPR036942">
    <property type="entry name" value="Beta-barrel_TonB_sf"/>
</dbReference>
<evidence type="ECO:0000256" key="10">
    <source>
        <dbReference type="ARBA" id="ARBA00023237"/>
    </source>
</evidence>
<dbReference type="InterPro" id="IPR012910">
    <property type="entry name" value="Plug_dom"/>
</dbReference>
<comment type="similarity">
    <text evidence="2 11 13">Belongs to the TonB-dependent receptor family.</text>
</comment>
<keyword evidence="4 11" id="KW-1134">Transmembrane beta strand</keyword>
<dbReference type="SUPFAM" id="SSF56935">
    <property type="entry name" value="Porins"/>
    <property type="match status" value="1"/>
</dbReference>
<dbReference type="GO" id="GO:0044718">
    <property type="term" value="P:siderophore transmembrane transport"/>
    <property type="evidence" value="ECO:0007669"/>
    <property type="project" value="TreeGrafter"/>
</dbReference>
<dbReference type="AlphaFoldDB" id="A0A7W6J4V3"/>
<dbReference type="InterPro" id="IPR039426">
    <property type="entry name" value="TonB-dep_rcpt-like"/>
</dbReference>
<feature type="domain" description="TonB-dependent receptor-like beta-barrel" evidence="15">
    <location>
        <begin position="220"/>
        <end position="667"/>
    </location>
</feature>
<evidence type="ECO:0000256" key="5">
    <source>
        <dbReference type="ARBA" id="ARBA00022692"/>
    </source>
</evidence>
<keyword evidence="3 11" id="KW-0813">Transport</keyword>
<dbReference type="GO" id="GO:0005525">
    <property type="term" value="F:GTP binding"/>
    <property type="evidence" value="ECO:0007669"/>
    <property type="project" value="InterPro"/>
</dbReference>
<dbReference type="InterPro" id="IPR000531">
    <property type="entry name" value="Beta-barrel_TonB"/>
</dbReference>
<dbReference type="GO" id="GO:0009279">
    <property type="term" value="C:cell outer membrane"/>
    <property type="evidence" value="ECO:0007669"/>
    <property type="project" value="UniProtKB-SubCell"/>
</dbReference>